<feature type="region of interest" description="Disordered" evidence="1">
    <location>
        <begin position="1"/>
        <end position="21"/>
    </location>
</feature>
<evidence type="ECO:0000256" key="1">
    <source>
        <dbReference type="SAM" id="MobiDB-lite"/>
    </source>
</evidence>
<reference evidence="2 3" key="1">
    <citation type="submission" date="2013-05" db="EMBL/GenBank/DDBJ databases">
        <title>Genome assembly of Chondromyces apiculatus DSM 436.</title>
        <authorList>
            <person name="Sharma G."/>
            <person name="Khatri I."/>
            <person name="Kaur C."/>
            <person name="Mayilraj S."/>
            <person name="Subramanian S."/>
        </authorList>
    </citation>
    <scope>NUCLEOTIDE SEQUENCE [LARGE SCALE GENOMIC DNA]</scope>
    <source>
        <strain evidence="2 3">DSM 436</strain>
    </source>
</reference>
<dbReference type="STRING" id="1192034.CAP_7675"/>
<proteinExistence type="predicted"/>
<feature type="compositionally biased region" description="Basic and acidic residues" evidence="1">
    <location>
        <begin position="1"/>
        <end position="13"/>
    </location>
</feature>
<dbReference type="EMBL" id="ASRX01000069">
    <property type="protein sequence ID" value="EYF01907.1"/>
    <property type="molecule type" value="Genomic_DNA"/>
</dbReference>
<gene>
    <name evidence="2" type="ORF">CAP_7675</name>
</gene>
<name>A0A017SYP8_9BACT</name>
<dbReference type="RefSeq" id="WP_156041385.1">
    <property type="nucleotide sequence ID" value="NZ_ASRX01000069.1"/>
</dbReference>
<accession>A0A017SYP8</accession>
<dbReference type="AlphaFoldDB" id="A0A017SYP8"/>
<sequence length="50" mass="6230">MHNDEYRDDERQVRTGRRVPSYRELEEHFYRENGYYPGRRYDPPKGPLDL</sequence>
<evidence type="ECO:0000313" key="3">
    <source>
        <dbReference type="Proteomes" id="UP000019678"/>
    </source>
</evidence>
<comment type="caution">
    <text evidence="2">The sequence shown here is derived from an EMBL/GenBank/DDBJ whole genome shotgun (WGS) entry which is preliminary data.</text>
</comment>
<evidence type="ECO:0000313" key="2">
    <source>
        <dbReference type="EMBL" id="EYF01907.1"/>
    </source>
</evidence>
<organism evidence="2 3">
    <name type="scientific">Chondromyces apiculatus DSM 436</name>
    <dbReference type="NCBI Taxonomy" id="1192034"/>
    <lineage>
        <taxon>Bacteria</taxon>
        <taxon>Pseudomonadati</taxon>
        <taxon>Myxococcota</taxon>
        <taxon>Polyangia</taxon>
        <taxon>Polyangiales</taxon>
        <taxon>Polyangiaceae</taxon>
        <taxon>Chondromyces</taxon>
    </lineage>
</organism>
<protein>
    <submittedName>
        <fullName evidence="2">Uncharacterized protein</fullName>
    </submittedName>
</protein>
<dbReference type="Proteomes" id="UP000019678">
    <property type="component" value="Unassembled WGS sequence"/>
</dbReference>
<keyword evidence="3" id="KW-1185">Reference proteome</keyword>